<evidence type="ECO:0000313" key="1">
    <source>
        <dbReference type="EMBL" id="CAD8073197.1"/>
    </source>
</evidence>
<accession>A0A8S1M0A7</accession>
<evidence type="ECO:0000313" key="2">
    <source>
        <dbReference type="Proteomes" id="UP000688137"/>
    </source>
</evidence>
<dbReference type="AlphaFoldDB" id="A0A8S1M0A7"/>
<comment type="caution">
    <text evidence="1">The sequence shown here is derived from an EMBL/GenBank/DDBJ whole genome shotgun (WGS) entry which is preliminary data.</text>
</comment>
<keyword evidence="2" id="KW-1185">Reference proteome</keyword>
<dbReference type="Proteomes" id="UP000688137">
    <property type="component" value="Unassembled WGS sequence"/>
</dbReference>
<protein>
    <submittedName>
        <fullName evidence="1">Uncharacterized protein</fullName>
    </submittedName>
</protein>
<name>A0A8S1M0A7_PARPR</name>
<proteinExistence type="predicted"/>
<organism evidence="1 2">
    <name type="scientific">Paramecium primaurelia</name>
    <dbReference type="NCBI Taxonomy" id="5886"/>
    <lineage>
        <taxon>Eukaryota</taxon>
        <taxon>Sar</taxon>
        <taxon>Alveolata</taxon>
        <taxon>Ciliophora</taxon>
        <taxon>Intramacronucleata</taxon>
        <taxon>Oligohymenophorea</taxon>
        <taxon>Peniculida</taxon>
        <taxon>Parameciidae</taxon>
        <taxon>Paramecium</taxon>
    </lineage>
</organism>
<reference evidence="1" key="1">
    <citation type="submission" date="2021-01" db="EMBL/GenBank/DDBJ databases">
        <authorList>
            <consortium name="Genoscope - CEA"/>
            <person name="William W."/>
        </authorList>
    </citation>
    <scope>NUCLEOTIDE SEQUENCE</scope>
</reference>
<dbReference type="EMBL" id="CAJJDM010000050">
    <property type="protein sequence ID" value="CAD8073197.1"/>
    <property type="molecule type" value="Genomic_DNA"/>
</dbReference>
<sequence length="151" mass="18452">MMPFVLSEIQIKISKQFMVEDMLNQLVLSKFYIKSLYLPLQYYIQFILYKQEKDKLFQFYQFDIQLQQSNVINILDIFSLKCTINQFQVIGRKKSQNWNQYFYQFNQKGTNDMKEQRIWKTLSSKKQQFQLVTQIVKMILKLDDVIFCDDY</sequence>
<gene>
    <name evidence="1" type="ORF">PPRIM_AZ9-3.1.T0500257</name>
</gene>